<dbReference type="EMBL" id="CP008956">
    <property type="protein sequence ID" value="QJQ03224.1"/>
    <property type="molecule type" value="Genomic_DNA"/>
</dbReference>
<keyword evidence="5 7" id="KW-1133">Transmembrane helix</keyword>
<evidence type="ECO:0000313" key="8">
    <source>
        <dbReference type="EMBL" id="QJQ03224.1"/>
    </source>
</evidence>
<protein>
    <submittedName>
        <fullName evidence="8">LysE family translocator</fullName>
    </submittedName>
</protein>
<gene>
    <name evidence="8" type="ORF">C798_24220</name>
</gene>
<dbReference type="InterPro" id="IPR001123">
    <property type="entry name" value="LeuE-type"/>
</dbReference>
<evidence type="ECO:0000256" key="2">
    <source>
        <dbReference type="ARBA" id="ARBA00007928"/>
    </source>
</evidence>
<keyword evidence="4 7" id="KW-0812">Transmembrane</keyword>
<evidence type="ECO:0000256" key="1">
    <source>
        <dbReference type="ARBA" id="ARBA00004651"/>
    </source>
</evidence>
<name>A0A6M3ZX58_9BURK</name>
<keyword evidence="3" id="KW-1003">Cell membrane</keyword>
<feature type="transmembrane region" description="Helical" evidence="7">
    <location>
        <begin position="107"/>
        <end position="129"/>
    </location>
</feature>
<feature type="transmembrane region" description="Helical" evidence="7">
    <location>
        <begin position="181"/>
        <end position="200"/>
    </location>
</feature>
<sequence>MHTEFLITSLIVVASPGTGALVTLNAGLSHGTRAAMVAATGCTLGIIPHMLLAITGLATVLHSSPFCFELIQYAGVLYLLRMAWLVMKEKNLLSVERVQRTQTYYEIIQNAVLVNFLNPKLSIFFLAFLPQFIRSDDISPMWSMLSMSLVFMAMTLAIFTLYGWFAAAVRDRVLRSHRAMLWLRRSFAAAFVALGVRLALAQR</sequence>
<dbReference type="Proteomes" id="UP000501648">
    <property type="component" value="Chromosome"/>
</dbReference>
<dbReference type="GO" id="GO:0042970">
    <property type="term" value="F:homoserine transmembrane transporter activity"/>
    <property type="evidence" value="ECO:0007669"/>
    <property type="project" value="TreeGrafter"/>
</dbReference>
<comment type="similarity">
    <text evidence="2">Belongs to the Rht family.</text>
</comment>
<evidence type="ECO:0000256" key="3">
    <source>
        <dbReference type="ARBA" id="ARBA00022475"/>
    </source>
</evidence>
<dbReference type="PANTHER" id="PTHR30086:SF14">
    <property type="entry name" value="HOMOSERINE_HOMOSERINE LACTONE EFFLUX PROTEIN"/>
    <property type="match status" value="1"/>
</dbReference>
<feature type="transmembrane region" description="Helical" evidence="7">
    <location>
        <begin position="35"/>
        <end position="58"/>
    </location>
</feature>
<accession>A0A6M3ZX58</accession>
<feature type="transmembrane region" description="Helical" evidence="7">
    <location>
        <begin position="149"/>
        <end position="169"/>
    </location>
</feature>
<dbReference type="GO" id="GO:0005886">
    <property type="term" value="C:plasma membrane"/>
    <property type="evidence" value="ECO:0007669"/>
    <property type="project" value="UniProtKB-SubCell"/>
</dbReference>
<dbReference type="PANTHER" id="PTHR30086">
    <property type="entry name" value="ARGININE EXPORTER PROTEIN ARGO"/>
    <property type="match status" value="1"/>
</dbReference>
<evidence type="ECO:0000256" key="6">
    <source>
        <dbReference type="ARBA" id="ARBA00023136"/>
    </source>
</evidence>
<evidence type="ECO:0000256" key="7">
    <source>
        <dbReference type="SAM" id="Phobius"/>
    </source>
</evidence>
<dbReference type="RefSeq" id="WP_017449682.1">
    <property type="nucleotide sequence ID" value="NZ_CP008956.1"/>
</dbReference>
<comment type="subcellular location">
    <subcellularLocation>
        <location evidence="1">Cell membrane</location>
        <topology evidence="1">Multi-pass membrane protein</topology>
    </subcellularLocation>
</comment>
<keyword evidence="6 7" id="KW-0472">Membrane</keyword>
<evidence type="ECO:0000313" key="9">
    <source>
        <dbReference type="Proteomes" id="UP000501648"/>
    </source>
</evidence>
<reference evidence="8 9" key="1">
    <citation type="journal article" date="2012" name="J. Bacteriol.">
        <title>Genome sequence of the pathogenic Herbaspirillum seropedicae strain Os34, isolated from rice roots.</title>
        <authorList>
            <person name="Ye W."/>
            <person name="Ye S."/>
            <person name="Liu J."/>
            <person name="Chang S."/>
            <person name="Chen M."/>
            <person name="Zhu B."/>
            <person name="Guo L."/>
            <person name="An Q."/>
        </authorList>
    </citation>
    <scope>NUCLEOTIDE SEQUENCE [LARGE SCALE GENOMIC DNA]</scope>
    <source>
        <strain evidence="8 9">Os34</strain>
    </source>
</reference>
<organism evidence="8 9">
    <name type="scientific">Herbaspirillum rubrisubalbicans Os34</name>
    <dbReference type="NCBI Taxonomy" id="1235827"/>
    <lineage>
        <taxon>Bacteria</taxon>
        <taxon>Pseudomonadati</taxon>
        <taxon>Pseudomonadota</taxon>
        <taxon>Betaproteobacteria</taxon>
        <taxon>Burkholderiales</taxon>
        <taxon>Oxalobacteraceae</taxon>
        <taxon>Herbaspirillum</taxon>
    </lineage>
</organism>
<dbReference type="PIRSF" id="PIRSF006324">
    <property type="entry name" value="LeuE"/>
    <property type="match status" value="1"/>
</dbReference>
<evidence type="ECO:0000256" key="4">
    <source>
        <dbReference type="ARBA" id="ARBA00022692"/>
    </source>
</evidence>
<dbReference type="AlphaFoldDB" id="A0A6M3ZX58"/>
<evidence type="ECO:0000256" key="5">
    <source>
        <dbReference type="ARBA" id="ARBA00022989"/>
    </source>
</evidence>
<feature type="transmembrane region" description="Helical" evidence="7">
    <location>
        <begin position="6"/>
        <end position="28"/>
    </location>
</feature>
<proteinExistence type="inferred from homology"/>
<dbReference type="Pfam" id="PF01810">
    <property type="entry name" value="LysE"/>
    <property type="match status" value="1"/>
</dbReference>